<dbReference type="InterPro" id="IPR003604">
    <property type="entry name" value="Matrin/U1-like-C_Znf_C2H2"/>
</dbReference>
<dbReference type="EMBL" id="AHAT01022092">
    <property type="status" value="NOT_ANNOTATED_CDS"/>
    <property type="molecule type" value="Genomic_DNA"/>
</dbReference>
<dbReference type="Pfam" id="PF12874">
    <property type="entry name" value="zf-met"/>
    <property type="match status" value="1"/>
</dbReference>
<reference evidence="3" key="1">
    <citation type="submission" date="2011-12" db="EMBL/GenBank/DDBJ databases">
        <title>The Draft Genome of Lepisosteus oculatus.</title>
        <authorList>
            <consortium name="The Broad Institute Genome Assembly &amp; Analysis Group"/>
            <consortium name="Computational R&amp;D Group"/>
            <consortium name="and Sequencing Platform"/>
            <person name="Di Palma F."/>
            <person name="Alfoldi J."/>
            <person name="Johnson J."/>
            <person name="Berlin A."/>
            <person name="Gnerre S."/>
            <person name="Jaffe D."/>
            <person name="MacCallum I."/>
            <person name="Young S."/>
            <person name="Walker B.J."/>
            <person name="Lander E.S."/>
            <person name="Lindblad-Toh K."/>
        </authorList>
    </citation>
    <scope>NUCLEOTIDE SEQUENCE [LARGE SCALE GENOMIC DNA]</scope>
</reference>
<accession>W5MDW8</accession>
<dbReference type="PROSITE" id="PS00028">
    <property type="entry name" value="ZINC_FINGER_C2H2_1"/>
    <property type="match status" value="1"/>
</dbReference>
<keyword evidence="3" id="KW-1185">Reference proteome</keyword>
<dbReference type="PANTHER" id="PTHR45762">
    <property type="entry name" value="ZINC FINGER RNA-BINDING PROTEIN"/>
    <property type="match status" value="1"/>
</dbReference>
<dbReference type="InterPro" id="IPR036236">
    <property type="entry name" value="Znf_C2H2_sf"/>
</dbReference>
<dbReference type="Bgee" id="ENSLOCG00000005455">
    <property type="expression patterns" value="Expressed in bone element and 13 other cell types or tissues"/>
</dbReference>
<dbReference type="KEGG" id="loc:107078603"/>
<protein>
    <submittedName>
        <fullName evidence="2">Uncharacterized LOC107078603</fullName>
    </submittedName>
</protein>
<dbReference type="SUPFAM" id="SSF57667">
    <property type="entry name" value="beta-beta-alpha zinc fingers"/>
    <property type="match status" value="1"/>
</dbReference>
<dbReference type="GO" id="GO:0008270">
    <property type="term" value="F:zinc ion binding"/>
    <property type="evidence" value="ECO:0007669"/>
    <property type="project" value="InterPro"/>
</dbReference>
<dbReference type="InterPro" id="IPR013087">
    <property type="entry name" value="Znf_C2H2_type"/>
</dbReference>
<reference evidence="2" key="3">
    <citation type="submission" date="2025-09" db="UniProtKB">
        <authorList>
            <consortium name="Ensembl"/>
        </authorList>
    </citation>
    <scope>IDENTIFICATION</scope>
</reference>
<sequence>MDVDVKSSVVNKKPNKEAHFCKLCLIYCTSAQALQEHCRGAKHQKKKQQLGEPGSTRPGVNVKSLLDKILVTCTEPIIGLQYVWEYRSPSRTVQPHYQCRLCKVQVLKSEIIAHIKGWKHCYRYMKKVHPDMVPFEEDKAVEDPMVRKTIKESAGEVEKAEGRGKIKVLMKEPSEVAAFQGMLSAVKPRSARLGGQNQGERYPPAFPDQGYPAENPQGIFPDFPGRMYSNDMPMGNDDFPMRGHLGDMPLGGYPGDGRMYESDLPSRELGAGPQQRYCDDFSSGGRCPEGGPPLDKRVRNDYEARPSNIMRREFESFAGRRPEGMHFSQNEGPYSRASEKNIPATLFECLENFRIETESDAQIVLKVTQKLTDVLMEYRLRTMSAMASSKQSSGPGEYPSSRVAGMDRYTGHKCL</sequence>
<dbReference type="eggNOG" id="ENOG502RIDX">
    <property type="taxonomic scope" value="Eukaryota"/>
</dbReference>
<dbReference type="FunCoup" id="W5MDW8">
    <property type="interactions" value="11"/>
</dbReference>
<name>W5MDW8_LEPOC</name>
<evidence type="ECO:0000259" key="1">
    <source>
        <dbReference type="PROSITE" id="PS00028"/>
    </source>
</evidence>
<dbReference type="GeneID" id="107078603"/>
<feature type="domain" description="C2H2-type" evidence="1">
    <location>
        <begin position="21"/>
        <end position="43"/>
    </location>
</feature>
<dbReference type="PANTHER" id="PTHR45762:SF14">
    <property type="entry name" value="SI:CH211-197H24.6"/>
    <property type="match status" value="1"/>
</dbReference>
<dbReference type="GO" id="GO:0003725">
    <property type="term" value="F:double-stranded RNA binding"/>
    <property type="evidence" value="ECO:0000318"/>
    <property type="project" value="GO_Central"/>
</dbReference>
<dbReference type="OMA" id="FRIDCED"/>
<dbReference type="AlphaFoldDB" id="W5MDW8"/>
<reference evidence="2" key="2">
    <citation type="submission" date="2025-08" db="UniProtKB">
        <authorList>
            <consortium name="Ensembl"/>
        </authorList>
    </citation>
    <scope>IDENTIFICATION</scope>
</reference>
<evidence type="ECO:0000313" key="2">
    <source>
        <dbReference type="Ensembl" id="ENSLOCP00000006577.1"/>
    </source>
</evidence>
<dbReference type="Gene3D" id="3.30.160.60">
    <property type="entry name" value="Classic Zinc Finger"/>
    <property type="match status" value="1"/>
</dbReference>
<dbReference type="OrthoDB" id="5877502at2759"/>
<dbReference type="GeneTree" id="ENSGT00740000115874"/>
<dbReference type="STRING" id="7918.ENSLOCP00000006577"/>
<dbReference type="Proteomes" id="UP000018468">
    <property type="component" value="Linkage group LG11"/>
</dbReference>
<dbReference type="Ensembl" id="ENSLOCT00000006585.1">
    <property type="protein sequence ID" value="ENSLOCP00000006577.1"/>
    <property type="gene ID" value="ENSLOCG00000005455.1"/>
</dbReference>
<evidence type="ECO:0000313" key="3">
    <source>
        <dbReference type="Proteomes" id="UP000018468"/>
    </source>
</evidence>
<dbReference type="SMART" id="SM00451">
    <property type="entry name" value="ZnF_U1"/>
    <property type="match status" value="2"/>
</dbReference>
<dbReference type="GO" id="GO:0003727">
    <property type="term" value="F:single-stranded RNA binding"/>
    <property type="evidence" value="ECO:0000318"/>
    <property type="project" value="GO_Central"/>
</dbReference>
<dbReference type="InParanoid" id="W5MDW8"/>
<organism evidence="2 3">
    <name type="scientific">Lepisosteus oculatus</name>
    <name type="common">Spotted gar</name>
    <dbReference type="NCBI Taxonomy" id="7918"/>
    <lineage>
        <taxon>Eukaryota</taxon>
        <taxon>Metazoa</taxon>
        <taxon>Chordata</taxon>
        <taxon>Craniata</taxon>
        <taxon>Vertebrata</taxon>
        <taxon>Euteleostomi</taxon>
        <taxon>Actinopterygii</taxon>
        <taxon>Neopterygii</taxon>
        <taxon>Holostei</taxon>
        <taxon>Semionotiformes</taxon>
        <taxon>Lepisosteidae</taxon>
        <taxon>Lepisosteus</taxon>
    </lineage>
</organism>
<proteinExistence type="predicted"/>